<dbReference type="InterPro" id="IPR037069">
    <property type="entry name" value="AcylCoA_DH/ox_N_sf"/>
</dbReference>
<dbReference type="EMBL" id="JBHRRZ010000038">
    <property type="protein sequence ID" value="MFC2949701.1"/>
    <property type="molecule type" value="Genomic_DNA"/>
</dbReference>
<proteinExistence type="predicted"/>
<protein>
    <submittedName>
        <fullName evidence="4">Acyl-CoA dehydrogenase family protein</fullName>
    </submittedName>
</protein>
<comment type="caution">
    <text evidence="4">The sequence shown here is derived from an EMBL/GenBank/DDBJ whole genome shotgun (WGS) entry which is preliminary data.</text>
</comment>
<dbReference type="Proteomes" id="UP001595387">
    <property type="component" value="Unassembled WGS sequence"/>
</dbReference>
<dbReference type="SUPFAM" id="SSF47203">
    <property type="entry name" value="Acyl-CoA dehydrogenase C-terminal domain-like"/>
    <property type="match status" value="1"/>
</dbReference>
<dbReference type="InterPro" id="IPR013786">
    <property type="entry name" value="AcylCoA_DH/ox_N"/>
</dbReference>
<feature type="domain" description="Acyl-CoA dehydrogenase/oxidase N-terminal" evidence="2">
    <location>
        <begin position="21"/>
        <end position="87"/>
    </location>
</feature>
<dbReference type="InterPro" id="IPR013107">
    <property type="entry name" value="Acyl-CoA_DH_C"/>
</dbReference>
<accession>A0ABV7A9P7</accession>
<dbReference type="RefSeq" id="WP_390307672.1">
    <property type="nucleotide sequence ID" value="NZ_JBHRRZ010000038.1"/>
</dbReference>
<keyword evidence="1" id="KW-0560">Oxidoreductase</keyword>
<feature type="domain" description="Acyl-CoA dehydrogenase C-terminal" evidence="3">
    <location>
        <begin position="244"/>
        <end position="376"/>
    </location>
</feature>
<dbReference type="InterPro" id="IPR009100">
    <property type="entry name" value="AcylCoA_DH/oxidase_NM_dom_sf"/>
</dbReference>
<dbReference type="InterPro" id="IPR046373">
    <property type="entry name" value="Acyl-CoA_Oxase/DH_mid-dom_sf"/>
</dbReference>
<evidence type="ECO:0000259" key="3">
    <source>
        <dbReference type="Pfam" id="PF08028"/>
    </source>
</evidence>
<dbReference type="SUPFAM" id="SSF56645">
    <property type="entry name" value="Acyl-CoA dehydrogenase NM domain-like"/>
    <property type="match status" value="1"/>
</dbReference>
<sequence>MANMTQVEVSFLEKAKAMVPKLKERGKETEELGKLPQETIDELKESGLFTLLRPKRYGGHQTNIQTYADCVVELSKGCASTGWIMALCGIRELMVAESFSEKAHEEIFGDNPENVLFAGVYEPRQCKAQKIEGGYMVEEGFWMFCSGSRHATWGYFGMPITNEKGELVDQVLMTLPFDQMEIQDDWYVMGLKGSGSNSVKMHNVFIPDHRAVSFTEALSGNFESDHLRDIPLYNTALFPALILSLGLPALGLAKAAHESVIEFLPKRKAAHIGVEYLRDAPSMHLQLSDAAMKIDSAEMHFKRVAEDLDKWAASGKYMDRHARVRTLADIGHANELCREAFDIVMLSSGSGYVYEGHPLQRLFRDFWTLHSHRSLSPSINKENYGRVLVGLESNALRY</sequence>
<organism evidence="4 5">
    <name type="scientific">Virgibacillus sediminis</name>
    <dbReference type="NCBI Taxonomy" id="202260"/>
    <lineage>
        <taxon>Bacteria</taxon>
        <taxon>Bacillati</taxon>
        <taxon>Bacillota</taxon>
        <taxon>Bacilli</taxon>
        <taxon>Bacillales</taxon>
        <taxon>Bacillaceae</taxon>
        <taxon>Virgibacillus</taxon>
    </lineage>
</organism>
<reference evidence="5" key="1">
    <citation type="journal article" date="2019" name="Int. J. Syst. Evol. Microbiol.">
        <title>The Global Catalogue of Microorganisms (GCM) 10K type strain sequencing project: providing services to taxonomists for standard genome sequencing and annotation.</title>
        <authorList>
            <consortium name="The Broad Institute Genomics Platform"/>
            <consortium name="The Broad Institute Genome Sequencing Center for Infectious Disease"/>
            <person name="Wu L."/>
            <person name="Ma J."/>
        </authorList>
    </citation>
    <scope>NUCLEOTIDE SEQUENCE [LARGE SCALE GENOMIC DNA]</scope>
    <source>
        <strain evidence="5">KCTC 13193</strain>
    </source>
</reference>
<evidence type="ECO:0000256" key="1">
    <source>
        <dbReference type="ARBA" id="ARBA00023002"/>
    </source>
</evidence>
<dbReference type="PANTHER" id="PTHR43884">
    <property type="entry name" value="ACYL-COA DEHYDROGENASE"/>
    <property type="match status" value="1"/>
</dbReference>
<evidence type="ECO:0000259" key="2">
    <source>
        <dbReference type="Pfam" id="PF02771"/>
    </source>
</evidence>
<dbReference type="Gene3D" id="1.20.140.10">
    <property type="entry name" value="Butyryl-CoA Dehydrogenase, subunit A, domain 3"/>
    <property type="match status" value="1"/>
</dbReference>
<evidence type="ECO:0000313" key="5">
    <source>
        <dbReference type="Proteomes" id="UP001595387"/>
    </source>
</evidence>
<dbReference type="Pfam" id="PF08028">
    <property type="entry name" value="Acyl-CoA_dh_2"/>
    <property type="match status" value="1"/>
</dbReference>
<name>A0ABV7A9P7_9BACI</name>
<dbReference type="PIRSF" id="PIRSF016578">
    <property type="entry name" value="HsaA"/>
    <property type="match status" value="1"/>
</dbReference>
<dbReference type="Gene3D" id="1.10.540.10">
    <property type="entry name" value="Acyl-CoA dehydrogenase/oxidase, N-terminal domain"/>
    <property type="match status" value="1"/>
</dbReference>
<dbReference type="PANTHER" id="PTHR43884:SF12">
    <property type="entry name" value="ISOVALERYL-COA DEHYDROGENASE, MITOCHONDRIAL-RELATED"/>
    <property type="match status" value="1"/>
</dbReference>
<gene>
    <name evidence="4" type="ORF">ACFODW_15370</name>
</gene>
<keyword evidence="5" id="KW-1185">Reference proteome</keyword>
<dbReference type="Pfam" id="PF02771">
    <property type="entry name" value="Acyl-CoA_dh_N"/>
    <property type="match status" value="1"/>
</dbReference>
<dbReference type="Gene3D" id="2.40.110.10">
    <property type="entry name" value="Butyryl-CoA Dehydrogenase, subunit A, domain 2"/>
    <property type="match status" value="1"/>
</dbReference>
<dbReference type="InterPro" id="IPR036250">
    <property type="entry name" value="AcylCo_DH-like_C"/>
</dbReference>
<evidence type="ECO:0000313" key="4">
    <source>
        <dbReference type="EMBL" id="MFC2949701.1"/>
    </source>
</evidence>